<evidence type="ECO:0000313" key="3">
    <source>
        <dbReference type="Proteomes" id="UP000051952"/>
    </source>
</evidence>
<proteinExistence type="predicted"/>
<organism evidence="2 3">
    <name type="scientific">Bodo saltans</name>
    <name type="common">Flagellated protozoan</name>
    <dbReference type="NCBI Taxonomy" id="75058"/>
    <lineage>
        <taxon>Eukaryota</taxon>
        <taxon>Discoba</taxon>
        <taxon>Euglenozoa</taxon>
        <taxon>Kinetoplastea</taxon>
        <taxon>Metakinetoplastina</taxon>
        <taxon>Eubodonida</taxon>
        <taxon>Bodonidae</taxon>
        <taxon>Bodo</taxon>
    </lineage>
</organism>
<feature type="compositionally biased region" description="Pro residues" evidence="1">
    <location>
        <begin position="118"/>
        <end position="129"/>
    </location>
</feature>
<feature type="compositionally biased region" description="Basic and acidic residues" evidence="1">
    <location>
        <begin position="1"/>
        <end position="19"/>
    </location>
</feature>
<gene>
    <name evidence="2" type="ORF">BSAL_24640</name>
</gene>
<sequence length="227" mass="26377">MRSRSRSEGRGARRGDNYKRGRSQTPPERRYDENRSGGRDRWADERGYRDRDERPEYRRRDDSRDRNRRGDSRERRRDERNYDRRDDVRRTTTSGETQRIVSNINNNAPSLPQIAVAQPPPPPPPPPPQQQQQQQQQQQMVPSAPAPAPSYSQQPELLDWHNATQVYDALCKTDEWLPPGWECVVYKGVPVYLDHLSREAFEDKPWEVWARKSSKAAASAGPVGVAF</sequence>
<feature type="compositionally biased region" description="Polar residues" evidence="1">
    <location>
        <begin position="91"/>
        <end position="110"/>
    </location>
</feature>
<feature type="compositionally biased region" description="Low complexity" evidence="1">
    <location>
        <begin position="130"/>
        <end position="153"/>
    </location>
</feature>
<dbReference type="OrthoDB" id="238414at2759"/>
<dbReference type="AlphaFoldDB" id="A0A0S4JIN5"/>
<evidence type="ECO:0008006" key="4">
    <source>
        <dbReference type="Google" id="ProtNLM"/>
    </source>
</evidence>
<accession>A0A0S4JIN5</accession>
<feature type="region of interest" description="Disordered" evidence="1">
    <location>
        <begin position="1"/>
        <end position="153"/>
    </location>
</feature>
<keyword evidence="3" id="KW-1185">Reference proteome</keyword>
<reference evidence="3" key="1">
    <citation type="submission" date="2015-09" db="EMBL/GenBank/DDBJ databases">
        <authorList>
            <consortium name="Pathogen Informatics"/>
        </authorList>
    </citation>
    <scope>NUCLEOTIDE SEQUENCE [LARGE SCALE GENOMIC DNA]</scope>
    <source>
        <strain evidence="3">Lake Konstanz</strain>
    </source>
</reference>
<evidence type="ECO:0000256" key="1">
    <source>
        <dbReference type="SAM" id="MobiDB-lite"/>
    </source>
</evidence>
<dbReference type="Proteomes" id="UP000051952">
    <property type="component" value="Unassembled WGS sequence"/>
</dbReference>
<name>A0A0S4JIN5_BODSA</name>
<dbReference type="VEuPathDB" id="TriTrypDB:BSAL_24640"/>
<protein>
    <recommendedName>
        <fullName evidence="4">WW domain-containing protein</fullName>
    </recommendedName>
</protein>
<evidence type="ECO:0000313" key="2">
    <source>
        <dbReference type="EMBL" id="CUG90028.1"/>
    </source>
</evidence>
<dbReference type="EMBL" id="CYKH01001785">
    <property type="protein sequence ID" value="CUG90028.1"/>
    <property type="molecule type" value="Genomic_DNA"/>
</dbReference>
<feature type="compositionally biased region" description="Basic and acidic residues" evidence="1">
    <location>
        <begin position="27"/>
        <end position="90"/>
    </location>
</feature>